<keyword evidence="4 5" id="KW-0472">Membrane</keyword>
<keyword evidence="2 5" id="KW-0812">Transmembrane</keyword>
<evidence type="ECO:0008006" key="8">
    <source>
        <dbReference type="Google" id="ProtNLM"/>
    </source>
</evidence>
<dbReference type="EMBL" id="BJVC01000004">
    <property type="protein sequence ID" value="GEL02690.1"/>
    <property type="molecule type" value="Genomic_DNA"/>
</dbReference>
<comment type="subcellular location">
    <subcellularLocation>
        <location evidence="1">Membrane</location>
        <topology evidence="1">Multi-pass membrane protein</topology>
    </subcellularLocation>
</comment>
<feature type="transmembrane region" description="Helical" evidence="5">
    <location>
        <begin position="75"/>
        <end position="96"/>
    </location>
</feature>
<comment type="caution">
    <text evidence="6">The sequence shown here is derived from an EMBL/GenBank/DDBJ whole genome shotgun (WGS) entry which is preliminary data.</text>
</comment>
<dbReference type="Pfam" id="PF13564">
    <property type="entry name" value="DoxX_2"/>
    <property type="match status" value="1"/>
</dbReference>
<evidence type="ECO:0000313" key="6">
    <source>
        <dbReference type="EMBL" id="GEL02690.1"/>
    </source>
</evidence>
<organism evidence="6 7">
    <name type="scientific">Swaminathania salitolerans</name>
    <dbReference type="NCBI Taxonomy" id="182838"/>
    <lineage>
        <taxon>Bacteria</taxon>
        <taxon>Pseudomonadati</taxon>
        <taxon>Pseudomonadota</taxon>
        <taxon>Alphaproteobacteria</taxon>
        <taxon>Acetobacterales</taxon>
        <taxon>Acetobacteraceae</taxon>
        <taxon>Swaminathania</taxon>
    </lineage>
</organism>
<evidence type="ECO:0000256" key="4">
    <source>
        <dbReference type="ARBA" id="ARBA00023136"/>
    </source>
</evidence>
<evidence type="ECO:0000256" key="3">
    <source>
        <dbReference type="ARBA" id="ARBA00022989"/>
    </source>
</evidence>
<feature type="transmembrane region" description="Helical" evidence="5">
    <location>
        <begin position="143"/>
        <end position="163"/>
    </location>
</feature>
<dbReference type="PANTHER" id="PTHR36974:SF1">
    <property type="entry name" value="DOXX FAMILY MEMBRANE PROTEIN"/>
    <property type="match status" value="1"/>
</dbReference>
<keyword evidence="3 5" id="KW-1133">Transmembrane helix</keyword>
<evidence type="ECO:0000256" key="5">
    <source>
        <dbReference type="SAM" id="Phobius"/>
    </source>
</evidence>
<evidence type="ECO:0000313" key="7">
    <source>
        <dbReference type="Proteomes" id="UP000321405"/>
    </source>
</evidence>
<accession>A0A511BQU1</accession>
<reference evidence="6 7" key="1">
    <citation type="submission" date="2019-07" db="EMBL/GenBank/DDBJ databases">
        <title>Whole genome shotgun sequence of Swaminathania salitolerans NBRC 104436.</title>
        <authorList>
            <person name="Hosoyama A."/>
            <person name="Uohara A."/>
            <person name="Ohji S."/>
            <person name="Ichikawa N."/>
        </authorList>
    </citation>
    <scope>NUCLEOTIDE SEQUENCE [LARGE SCALE GENOMIC DNA]</scope>
    <source>
        <strain evidence="6 7">NBRC 104436</strain>
    </source>
</reference>
<sequence length="165" mass="18387">MRTLPVVMRDPCRKAGPQFRSGVKDVEIDAFIFERPPQALDEDVVQPAVALLLAGTDHLRNPGRYLPMLPGFVPWPSGTVAFTGLCEIAGAIGLLLPQTRMLAGWALALYFVCVFPANVRNALQGLEAAHLPSAQWYYWFRLPFQPLAIWWAWLAGGAIRWPFQA</sequence>
<keyword evidence="7" id="KW-1185">Reference proteome</keyword>
<proteinExistence type="predicted"/>
<dbReference type="GO" id="GO:0016020">
    <property type="term" value="C:membrane"/>
    <property type="evidence" value="ECO:0007669"/>
    <property type="project" value="UniProtKB-SubCell"/>
</dbReference>
<name>A0A511BQU1_9PROT</name>
<gene>
    <name evidence="6" type="ORF">SSA02_18530</name>
</gene>
<dbReference type="AlphaFoldDB" id="A0A511BQU1"/>
<protein>
    <recommendedName>
        <fullName evidence="8">DoxX family protein</fullName>
    </recommendedName>
</protein>
<dbReference type="InterPro" id="IPR032808">
    <property type="entry name" value="DoxX"/>
</dbReference>
<dbReference type="Proteomes" id="UP000321405">
    <property type="component" value="Unassembled WGS sequence"/>
</dbReference>
<dbReference type="PANTHER" id="PTHR36974">
    <property type="entry name" value="MEMBRANE PROTEIN-RELATED"/>
    <property type="match status" value="1"/>
</dbReference>
<feature type="transmembrane region" description="Helical" evidence="5">
    <location>
        <begin position="103"/>
        <end position="123"/>
    </location>
</feature>
<evidence type="ECO:0000256" key="1">
    <source>
        <dbReference type="ARBA" id="ARBA00004141"/>
    </source>
</evidence>
<evidence type="ECO:0000256" key="2">
    <source>
        <dbReference type="ARBA" id="ARBA00022692"/>
    </source>
</evidence>